<evidence type="ECO:0000313" key="2">
    <source>
        <dbReference type="Proteomes" id="UP000824782"/>
    </source>
</evidence>
<dbReference type="AlphaFoldDB" id="A0AAV7DGS8"/>
<protein>
    <submittedName>
        <fullName evidence="1">Uncharacterized protein</fullName>
    </submittedName>
</protein>
<gene>
    <name evidence="1" type="ORF">GDO81_001648</name>
</gene>
<keyword evidence="2" id="KW-1185">Reference proteome</keyword>
<comment type="caution">
    <text evidence="1">The sequence shown here is derived from an EMBL/GenBank/DDBJ whole genome shotgun (WGS) entry which is preliminary data.</text>
</comment>
<evidence type="ECO:0000313" key="1">
    <source>
        <dbReference type="EMBL" id="KAG8595831.1"/>
    </source>
</evidence>
<sequence>MQLRKYNICNKSQNLRHLYASVCKCPHRYHLQNGMVSVTSRKVTVEILVHRNNLKITPPPARNKTTTTKSCEASVSIFICHSIIEK</sequence>
<dbReference type="EMBL" id="WNYA01000001">
    <property type="protein sequence ID" value="KAG8595831.1"/>
    <property type="molecule type" value="Genomic_DNA"/>
</dbReference>
<dbReference type="Proteomes" id="UP000824782">
    <property type="component" value="Unassembled WGS sequence"/>
</dbReference>
<reference evidence="1" key="1">
    <citation type="thesis" date="2020" institute="ProQuest LLC" country="789 East Eisenhower Parkway, Ann Arbor, MI, USA">
        <title>Comparative Genomics and Chromosome Evolution.</title>
        <authorList>
            <person name="Mudd A.B."/>
        </authorList>
    </citation>
    <scope>NUCLEOTIDE SEQUENCE</scope>
    <source>
        <strain evidence="1">237g6f4</strain>
        <tissue evidence="1">Blood</tissue>
    </source>
</reference>
<accession>A0AAV7DGS8</accession>
<proteinExistence type="predicted"/>
<name>A0AAV7DGS8_ENGPU</name>
<organism evidence="1 2">
    <name type="scientific">Engystomops pustulosus</name>
    <name type="common">Tungara frog</name>
    <name type="synonym">Physalaemus pustulosus</name>
    <dbReference type="NCBI Taxonomy" id="76066"/>
    <lineage>
        <taxon>Eukaryota</taxon>
        <taxon>Metazoa</taxon>
        <taxon>Chordata</taxon>
        <taxon>Craniata</taxon>
        <taxon>Vertebrata</taxon>
        <taxon>Euteleostomi</taxon>
        <taxon>Amphibia</taxon>
        <taxon>Batrachia</taxon>
        <taxon>Anura</taxon>
        <taxon>Neobatrachia</taxon>
        <taxon>Hyloidea</taxon>
        <taxon>Leptodactylidae</taxon>
        <taxon>Leiuperinae</taxon>
        <taxon>Engystomops</taxon>
    </lineage>
</organism>